<evidence type="ECO:0000256" key="9">
    <source>
        <dbReference type="ARBA" id="ARBA00023186"/>
    </source>
</evidence>
<dbReference type="InterPro" id="IPR043129">
    <property type="entry name" value="ATPase_NBD"/>
</dbReference>
<dbReference type="InterPro" id="IPR013126">
    <property type="entry name" value="Hsp_70_fam"/>
</dbReference>
<dbReference type="GO" id="GO:0005524">
    <property type="term" value="F:ATP binding"/>
    <property type="evidence" value="ECO:0007669"/>
    <property type="project" value="UniProtKB-KW"/>
</dbReference>
<dbReference type="Gene3D" id="3.90.640.10">
    <property type="entry name" value="Actin, Chain A, domain 4"/>
    <property type="match status" value="1"/>
</dbReference>
<keyword evidence="5" id="KW-0597">Phosphoprotein</keyword>
<organism evidence="14 15">
    <name type="scientific">[Eubacterium] hominis</name>
    <dbReference type="NCBI Taxonomy" id="2764325"/>
    <lineage>
        <taxon>Bacteria</taxon>
        <taxon>Bacillati</taxon>
        <taxon>Bacillota</taxon>
        <taxon>Erysipelotrichia</taxon>
        <taxon>Erysipelotrichales</taxon>
        <taxon>Erysipelotrichaceae</taxon>
        <taxon>Amedibacillus</taxon>
    </lineage>
</organism>
<dbReference type="EMBL" id="CP060636">
    <property type="protein sequence ID" value="QNM11009.1"/>
    <property type="molecule type" value="Genomic_DNA"/>
</dbReference>
<dbReference type="RefSeq" id="WP_117455301.1">
    <property type="nucleotide sequence ID" value="NZ_CP060636.1"/>
</dbReference>
<keyword evidence="7 13" id="KW-0067">ATP-binding</keyword>
<comment type="similarity">
    <text evidence="2 13">Belongs to the heat shock protein 70 family.</text>
</comment>
<evidence type="ECO:0000256" key="3">
    <source>
        <dbReference type="ARBA" id="ARBA00014415"/>
    </source>
</evidence>
<evidence type="ECO:0000256" key="12">
    <source>
        <dbReference type="ARBA" id="ARBA00033103"/>
    </source>
</evidence>
<dbReference type="Proteomes" id="UP000515856">
    <property type="component" value="Chromosome"/>
</dbReference>
<dbReference type="SUPFAM" id="SSF53067">
    <property type="entry name" value="Actin-like ATPase domain"/>
    <property type="match status" value="2"/>
</dbReference>
<evidence type="ECO:0000256" key="11">
    <source>
        <dbReference type="ARBA" id="ARBA00030945"/>
    </source>
</evidence>
<protein>
    <recommendedName>
        <fullName evidence="3">Chaperone protein DnaK</fullName>
    </recommendedName>
    <alternativeName>
        <fullName evidence="4">Chaperone protein dnaK</fullName>
    </alternativeName>
    <alternativeName>
        <fullName evidence="12">HSP70</fullName>
    </alternativeName>
    <alternativeName>
        <fullName evidence="11">Heat shock 70 kDa protein</fullName>
    </alternativeName>
    <alternativeName>
        <fullName evidence="10">Heat shock protein 70</fullName>
    </alternativeName>
</protein>
<dbReference type="PROSITE" id="PS00329">
    <property type="entry name" value="HSP70_2"/>
    <property type="match status" value="1"/>
</dbReference>
<accession>A0A7G9GJM7</accession>
<evidence type="ECO:0000256" key="6">
    <source>
        <dbReference type="ARBA" id="ARBA00022741"/>
    </source>
</evidence>
<dbReference type="PRINTS" id="PR00301">
    <property type="entry name" value="HEATSHOCK70"/>
</dbReference>
<evidence type="ECO:0000256" key="4">
    <source>
        <dbReference type="ARBA" id="ARBA00017249"/>
    </source>
</evidence>
<evidence type="ECO:0000256" key="10">
    <source>
        <dbReference type="ARBA" id="ARBA00030019"/>
    </source>
</evidence>
<dbReference type="KEGG" id="ehn:H9Q80_12100"/>
<proteinExistence type="inferred from homology"/>
<dbReference type="SUPFAM" id="SSF100920">
    <property type="entry name" value="Heat shock protein 70kD (HSP70), peptide-binding domain"/>
    <property type="match status" value="1"/>
</dbReference>
<evidence type="ECO:0000256" key="8">
    <source>
        <dbReference type="ARBA" id="ARBA00023016"/>
    </source>
</evidence>
<name>A0A7G9GJM7_9FIRM</name>
<evidence type="ECO:0000313" key="15">
    <source>
        <dbReference type="Proteomes" id="UP000515856"/>
    </source>
</evidence>
<dbReference type="Gene3D" id="2.60.34.10">
    <property type="entry name" value="Substrate Binding Domain Of DNAk, Chain A, domain 1"/>
    <property type="match status" value="1"/>
</dbReference>
<evidence type="ECO:0000313" key="14">
    <source>
        <dbReference type="EMBL" id="QNM11009.1"/>
    </source>
</evidence>
<dbReference type="InterPro" id="IPR018181">
    <property type="entry name" value="Heat_shock_70_CS"/>
</dbReference>
<keyword evidence="15" id="KW-1185">Reference proteome</keyword>
<evidence type="ECO:0000256" key="13">
    <source>
        <dbReference type="RuleBase" id="RU003322"/>
    </source>
</evidence>
<evidence type="ECO:0000256" key="2">
    <source>
        <dbReference type="ARBA" id="ARBA00007381"/>
    </source>
</evidence>
<reference evidence="14 15" key="1">
    <citation type="submission" date="2020-08" db="EMBL/GenBank/DDBJ databases">
        <authorList>
            <person name="Liu C."/>
            <person name="Sun Q."/>
        </authorList>
    </citation>
    <scope>NUCLEOTIDE SEQUENCE [LARGE SCALE GENOMIC DNA]</scope>
    <source>
        <strain evidence="14 15">NSJ-61</strain>
    </source>
</reference>
<keyword evidence="9" id="KW-0143">Chaperone</keyword>
<keyword evidence="6 13" id="KW-0547">Nucleotide-binding</keyword>
<evidence type="ECO:0000256" key="7">
    <source>
        <dbReference type="ARBA" id="ARBA00022840"/>
    </source>
</evidence>
<dbReference type="PROSITE" id="PS00297">
    <property type="entry name" value="HSP70_1"/>
    <property type="match status" value="1"/>
</dbReference>
<evidence type="ECO:0000256" key="5">
    <source>
        <dbReference type="ARBA" id="ARBA00022553"/>
    </source>
</evidence>
<dbReference type="InterPro" id="IPR029047">
    <property type="entry name" value="HSP70_peptide-bd_sf"/>
</dbReference>
<dbReference type="GO" id="GO:0140662">
    <property type="term" value="F:ATP-dependent protein folding chaperone"/>
    <property type="evidence" value="ECO:0007669"/>
    <property type="project" value="InterPro"/>
</dbReference>
<dbReference type="Gene3D" id="3.30.420.40">
    <property type="match status" value="2"/>
</dbReference>
<gene>
    <name evidence="14" type="ORF">H9Q80_12100</name>
</gene>
<dbReference type="AlphaFoldDB" id="A0A7G9GJM7"/>
<dbReference type="FunFam" id="3.30.420.40:FF:000545">
    <property type="entry name" value="Endoplasmic reticulum chaperone BiP"/>
    <property type="match status" value="1"/>
</dbReference>
<sequence>MMIGIDLGTSNSLACCFKDGKCVLIPNRFHEYLTPSAISIMDDGTVEVGKIAKQRKISHPDVSATNFKRDMGSDKIYKLGDKSFTPIELSSLVIKSLVEDARIFLNEDIEEAIISVPAYFDDTKRNATKLAGELAGIKVERIINEPSAAALYEHMMDTIEKTYMVFDFGGGTLDISIVDAFDNIIEIIAVSGDNHLGGNDFDEALLEYFLMEHNLLGKLDIHTHSVARKQAELCKIALSTQKEAQFQLHVEDQLYTSIITREKLIAICAKLFKRISIPMKRALSDSHYAISDIDEIIMVGGSSKMCIVQDFVKQLMHKQPVVSMDCDTYIAMGCGIAAGIKMRKDDIKDVILTDICPFSLGIDVINHDLNDHRMLFSTIIARNTTLPASRTQTYYTAHDRQKTIECNIYQGESMYCDENLFLGSLDIDIPPRPKGEIIIQVTFRYDINGILDIEVYVPATNETISKVIINEKCQLSEVEKAKRLEALKQFTLHQTNDMQLAELISKGESLFYQCSNETRSQVMAAVNYLKKIKNSNHISQQKKGMEDIQNFFQQVESSLYQDPFQNDIDDFLSGEVKQRNWMN</sequence>
<dbReference type="PANTHER" id="PTHR19375">
    <property type="entry name" value="HEAT SHOCK PROTEIN 70KDA"/>
    <property type="match status" value="1"/>
</dbReference>
<keyword evidence="8" id="KW-0346">Stress response</keyword>
<evidence type="ECO:0000256" key="1">
    <source>
        <dbReference type="ARBA" id="ARBA00002290"/>
    </source>
</evidence>
<dbReference type="Pfam" id="PF00012">
    <property type="entry name" value="HSP70"/>
    <property type="match status" value="2"/>
</dbReference>
<comment type="function">
    <text evidence="1">Acts as a chaperone.</text>
</comment>